<dbReference type="AlphaFoldDB" id="A0A1M6LK35"/>
<organism evidence="1 2">
    <name type="scientific">Shimia gijangensis</name>
    <dbReference type="NCBI Taxonomy" id="1470563"/>
    <lineage>
        <taxon>Bacteria</taxon>
        <taxon>Pseudomonadati</taxon>
        <taxon>Pseudomonadota</taxon>
        <taxon>Alphaproteobacteria</taxon>
        <taxon>Rhodobacterales</taxon>
        <taxon>Roseobacteraceae</taxon>
    </lineage>
</organism>
<gene>
    <name evidence="1" type="ORF">SAMN05444000_11222</name>
</gene>
<dbReference type="Proteomes" id="UP000183982">
    <property type="component" value="Unassembled WGS sequence"/>
</dbReference>
<proteinExistence type="predicted"/>
<name>A0A1M6LK35_9RHOB</name>
<evidence type="ECO:0008006" key="3">
    <source>
        <dbReference type="Google" id="ProtNLM"/>
    </source>
</evidence>
<protein>
    <recommendedName>
        <fullName evidence="3">DUF3572 domain-containing protein</fullName>
    </recommendedName>
</protein>
<evidence type="ECO:0000313" key="1">
    <source>
        <dbReference type="EMBL" id="SHJ71515.1"/>
    </source>
</evidence>
<dbReference type="STRING" id="1470563.SAMN05444000_11222"/>
<dbReference type="EMBL" id="FQZQ01000012">
    <property type="protein sequence ID" value="SHJ71515.1"/>
    <property type="molecule type" value="Genomic_DNA"/>
</dbReference>
<dbReference type="RefSeq" id="WP_073252694.1">
    <property type="nucleotide sequence ID" value="NZ_FQZQ01000012.1"/>
</dbReference>
<dbReference type="InterPro" id="IPR021955">
    <property type="entry name" value="DUF3572"/>
</dbReference>
<keyword evidence="2" id="KW-1185">Reference proteome</keyword>
<dbReference type="OrthoDB" id="7356934at2"/>
<reference evidence="2" key="1">
    <citation type="submission" date="2016-11" db="EMBL/GenBank/DDBJ databases">
        <authorList>
            <person name="Varghese N."/>
            <person name="Submissions S."/>
        </authorList>
    </citation>
    <scope>NUCLEOTIDE SEQUENCE [LARGE SCALE GENOMIC DNA]</scope>
    <source>
        <strain evidence="2">DSM 100564</strain>
    </source>
</reference>
<evidence type="ECO:0000313" key="2">
    <source>
        <dbReference type="Proteomes" id="UP000183982"/>
    </source>
</evidence>
<accession>A0A1M6LK35</accession>
<sequence>MVMTKDVAETLALKALAWLVTNDELLPVFLGSTGASVGDLKTQAATSDFQVSVLEFLTMDDAWVMAFCDSVSQAYEAPMEAAQVLAGQSRRHWT</sequence>
<dbReference type="Pfam" id="PF12096">
    <property type="entry name" value="DUF3572"/>
    <property type="match status" value="1"/>
</dbReference>